<dbReference type="AlphaFoldDB" id="A0A2I2KTI7"/>
<name>A0A2I2KTI7_9ACTN</name>
<dbReference type="Proteomes" id="UP000234331">
    <property type="component" value="Unassembled WGS sequence"/>
</dbReference>
<accession>A0A2I2KTI7</accession>
<proteinExistence type="predicted"/>
<sequence>MKAEGRLDGKYLLATSDPDLTAEDATLGYKNLCSCRVD</sequence>
<reference evidence="1 2" key="1">
    <citation type="submission" date="2017-06" db="EMBL/GenBank/DDBJ databases">
        <authorList>
            <person name="Kim H.J."/>
            <person name="Triplett B.A."/>
        </authorList>
    </citation>
    <scope>NUCLEOTIDE SEQUENCE [LARGE SCALE GENOMIC DNA]</scope>
    <source>
        <strain evidence="1">FRACA_ARgP5</strain>
    </source>
</reference>
<gene>
    <name evidence="1" type="ORF">FRACA_2970009</name>
</gene>
<evidence type="ECO:0000313" key="1">
    <source>
        <dbReference type="EMBL" id="SNQ48983.1"/>
    </source>
</evidence>
<keyword evidence="2" id="KW-1185">Reference proteome</keyword>
<evidence type="ECO:0000313" key="2">
    <source>
        <dbReference type="Proteomes" id="UP000234331"/>
    </source>
</evidence>
<protein>
    <submittedName>
        <fullName evidence="1">Uncharacterized protein</fullName>
    </submittedName>
</protein>
<organism evidence="1 2">
    <name type="scientific">Frankia canadensis</name>
    <dbReference type="NCBI Taxonomy" id="1836972"/>
    <lineage>
        <taxon>Bacteria</taxon>
        <taxon>Bacillati</taxon>
        <taxon>Actinomycetota</taxon>
        <taxon>Actinomycetes</taxon>
        <taxon>Frankiales</taxon>
        <taxon>Frankiaceae</taxon>
        <taxon>Frankia</taxon>
    </lineage>
</organism>
<dbReference type="EMBL" id="FZMO01000220">
    <property type="protein sequence ID" value="SNQ48983.1"/>
    <property type="molecule type" value="Genomic_DNA"/>
</dbReference>